<organism evidence="2 3">
    <name type="scientific">Symbiodinium microadriaticum</name>
    <name type="common">Dinoflagellate</name>
    <name type="synonym">Zooxanthella microadriatica</name>
    <dbReference type="NCBI Taxonomy" id="2951"/>
    <lineage>
        <taxon>Eukaryota</taxon>
        <taxon>Sar</taxon>
        <taxon>Alveolata</taxon>
        <taxon>Dinophyceae</taxon>
        <taxon>Suessiales</taxon>
        <taxon>Symbiodiniaceae</taxon>
        <taxon>Symbiodinium</taxon>
    </lineage>
</organism>
<evidence type="ECO:0000313" key="3">
    <source>
        <dbReference type="Proteomes" id="UP000186817"/>
    </source>
</evidence>
<dbReference type="Proteomes" id="UP000186817">
    <property type="component" value="Unassembled WGS sequence"/>
</dbReference>
<accession>A0A1Q9BXF4</accession>
<evidence type="ECO:0000313" key="2">
    <source>
        <dbReference type="EMBL" id="OLP75345.1"/>
    </source>
</evidence>
<proteinExistence type="predicted"/>
<reference evidence="2 3" key="1">
    <citation type="submission" date="2016-02" db="EMBL/GenBank/DDBJ databases">
        <title>Genome analysis of coral dinoflagellate symbionts highlights evolutionary adaptations to a symbiotic lifestyle.</title>
        <authorList>
            <person name="Aranda M."/>
            <person name="Li Y."/>
            <person name="Liew Y.J."/>
            <person name="Baumgarten S."/>
            <person name="Simakov O."/>
            <person name="Wilson M."/>
            <person name="Piel J."/>
            <person name="Ashoor H."/>
            <person name="Bougouffa S."/>
            <person name="Bajic V.B."/>
            <person name="Ryu T."/>
            <person name="Ravasi T."/>
            <person name="Bayer T."/>
            <person name="Micklem G."/>
            <person name="Kim H."/>
            <person name="Bhak J."/>
            <person name="Lajeunesse T.C."/>
            <person name="Voolstra C.R."/>
        </authorList>
    </citation>
    <scope>NUCLEOTIDE SEQUENCE [LARGE SCALE GENOMIC DNA]</scope>
    <source>
        <strain evidence="2 3">CCMP2467</strain>
    </source>
</reference>
<protein>
    <recommendedName>
        <fullName evidence="4">Tyr recombinase domain-containing protein</fullName>
    </recommendedName>
</protein>
<evidence type="ECO:0000256" key="1">
    <source>
        <dbReference type="SAM" id="MobiDB-lite"/>
    </source>
</evidence>
<feature type="compositionally biased region" description="Acidic residues" evidence="1">
    <location>
        <begin position="478"/>
        <end position="494"/>
    </location>
</feature>
<feature type="compositionally biased region" description="Basic and acidic residues" evidence="1">
    <location>
        <begin position="408"/>
        <end position="420"/>
    </location>
</feature>
<comment type="caution">
    <text evidence="2">The sequence shown here is derived from an EMBL/GenBank/DDBJ whole genome shotgun (WGS) entry which is preliminary data.</text>
</comment>
<feature type="compositionally biased region" description="Basic and acidic residues" evidence="1">
    <location>
        <begin position="698"/>
        <end position="709"/>
    </location>
</feature>
<evidence type="ECO:0008006" key="4">
    <source>
        <dbReference type="Google" id="ProtNLM"/>
    </source>
</evidence>
<feature type="region of interest" description="Disordered" evidence="1">
    <location>
        <begin position="473"/>
        <end position="525"/>
    </location>
</feature>
<keyword evidence="3" id="KW-1185">Reference proteome</keyword>
<feature type="region of interest" description="Disordered" evidence="1">
    <location>
        <begin position="399"/>
        <end position="440"/>
    </location>
</feature>
<dbReference type="OrthoDB" id="419223at2759"/>
<feature type="non-terminal residue" evidence="2">
    <location>
        <position position="1358"/>
    </location>
</feature>
<sequence length="1358" mass="148302">MPALRHFAGERGAALSSVLLRVCAEKLGRLQLRQYDPQLSSTWEAIGNAMRRSPWRSGSTFKSLSSGTGHHLCPLAGKVPGAVCAATFTRRQPAAWGLFAVDCAVQGYSTGSSNKAPPQDQASDWNFRATVAKEIGQFFKDSLEGKLRASGRNRIGLKSQLYIVVRDVRGNTYTDPVKVFRTWKAAKDLVEIDGKPGNSIFIGLPSQREGLIAVAEEDEPARIRSRLVFSGGRIDNNFKVGTLPCGEEGATCSIIGIAELGGRIIVALPHAVWNRKVKARKIPSNSLGKALSVDCATSFEGARETARPEISTKVWVGIISMELEEKVQYLEDAFVTYAFISGNPEEIVYPYGKALVSIADEQFAFMTAESGGGGPGIFKRMEAVETGLSTIQRLLENLQRQQGEEEDPPRQKDRGAERGARSKAIAAPAKRPPLPGLDGGTVAAARAAGVDEEALQEMSRLVGQRQGRLAEPKVLEEIALEDGDALGDPEEEWTKDDPENKKSDLESILDQGGASASSDGSGLGSGRKNAAAHRLLIKAFQENPRLIYESLEANMVADFGVQPTLPGHPGGAPSARAWLSARSRIGNFHNHVRWVWQVAGILDDLVAGNAERARARAALLIAAADQASIDGGSWALSTVSLLEPVPPFQDFSRHSAPQPAEAQSSALYDPRWTEVFLGVLKERDTWNETRKKLSGQRARTEGDPEDKNRPTPGRGVQRLGANQDRAGPLNYFSAGSTDNKHIPGSSVNDINPRAVFLQLIREFFRKGTGLCSFATSSMRKTFVSYQGANKCRNSPHHVWPMPMPYPAACSLDPGTVGDTDLKKIVTNLLVISFNYLDLGRPTRAPDDCLGGNRLNEAQWEQVLRLESFLDAWFEIGILTAETMGRTAGKVEDLERLLSNLRVWKHDHKISDEVGKRRSTECGTFKGPKISTFKQEPLILYVGFTLNPESGCTLPPTTFVKHFKSFRDSFRGVVIDDHVCLSIERRGPDSVKFAPTDGAILADTAQEIYKGVNLIPHEAKAVRAILDVLEIGIVTVNLLEVIAGWGEAVVSLQTSEPFAKEMSVRWTVFLSITVALLHQWLPIDFVKLLGNAQEQATTTLVQEKLFQAYPKGVSLCIAMSLSAAAGDRPDFVDLDIAGCAKASCSRIGEAINPGPGVGNAEARAARRRGVSLQEVPLVEPKTQSLEQKLWSGFLEWVHEHCSCTGAEQLLQSSVTTSALLKEYGAHLFECGATLSSFRHLITYAQRNYADFRHHAKACWNLVSQWEQLEPLVHRPPLPHKMGEAMAAVALSWHWPRFGLLLLIAFFGIMRIGEVLQLTRADLVLPSDLLSDKKDQLFVKVSAARSLPTKVVLVSQPLSG</sequence>
<dbReference type="EMBL" id="LSRX01002561">
    <property type="protein sequence ID" value="OLP75345.1"/>
    <property type="molecule type" value="Genomic_DNA"/>
</dbReference>
<name>A0A1Q9BXF4_SYMMI</name>
<feature type="region of interest" description="Disordered" evidence="1">
    <location>
        <begin position="688"/>
        <end position="725"/>
    </location>
</feature>
<feature type="compositionally biased region" description="Basic and acidic residues" evidence="1">
    <location>
        <begin position="495"/>
        <end position="505"/>
    </location>
</feature>
<feature type="compositionally biased region" description="Low complexity" evidence="1">
    <location>
        <begin position="509"/>
        <end position="520"/>
    </location>
</feature>
<gene>
    <name evidence="2" type="ORF">AK812_SmicGene44874</name>
</gene>